<accession>A0A521CNP9</accession>
<protein>
    <submittedName>
        <fullName evidence="1">Uncharacterized protein</fullName>
    </submittedName>
</protein>
<sequence length="40" mass="4557">MLALKEIEEIALTGEPEEQFCYLRELLLLTSEVSVFNLGD</sequence>
<proteinExistence type="predicted"/>
<gene>
    <name evidence="1" type="ORF">SAMN06265380_103123</name>
</gene>
<dbReference type="AlphaFoldDB" id="A0A521CNP9"/>
<keyword evidence="2" id="KW-1185">Reference proteome</keyword>
<name>A0A521CNP9_9RHOB</name>
<organism evidence="1 2">
    <name type="scientific">Ruegeria faecimaris</name>
    <dbReference type="NCBI Taxonomy" id="686389"/>
    <lineage>
        <taxon>Bacteria</taxon>
        <taxon>Pseudomonadati</taxon>
        <taxon>Pseudomonadota</taxon>
        <taxon>Alphaproteobacteria</taxon>
        <taxon>Rhodobacterales</taxon>
        <taxon>Roseobacteraceae</taxon>
        <taxon>Ruegeria</taxon>
    </lineage>
</organism>
<dbReference type="Proteomes" id="UP000319555">
    <property type="component" value="Unassembled WGS sequence"/>
</dbReference>
<reference evidence="1 2" key="1">
    <citation type="submission" date="2017-05" db="EMBL/GenBank/DDBJ databases">
        <authorList>
            <person name="Varghese N."/>
            <person name="Submissions S."/>
        </authorList>
    </citation>
    <scope>NUCLEOTIDE SEQUENCE [LARGE SCALE GENOMIC DNA]</scope>
    <source>
        <strain evidence="1 2">DSM 28009</strain>
    </source>
</reference>
<evidence type="ECO:0000313" key="2">
    <source>
        <dbReference type="Proteomes" id="UP000319555"/>
    </source>
</evidence>
<evidence type="ECO:0000313" key="1">
    <source>
        <dbReference type="EMBL" id="SMO61077.1"/>
    </source>
</evidence>
<dbReference type="EMBL" id="FXTE01000003">
    <property type="protein sequence ID" value="SMO61077.1"/>
    <property type="molecule type" value="Genomic_DNA"/>
</dbReference>